<dbReference type="InterPro" id="IPR027417">
    <property type="entry name" value="P-loop_NTPase"/>
</dbReference>
<evidence type="ECO:0000259" key="1">
    <source>
        <dbReference type="Pfam" id="PF03704"/>
    </source>
</evidence>
<dbReference type="OrthoDB" id="223734at2"/>
<accession>A0A1H0NFT5</accession>
<dbReference type="SUPFAM" id="SSF48452">
    <property type="entry name" value="TPR-like"/>
    <property type="match status" value="2"/>
</dbReference>
<dbReference type="EMBL" id="FNJI01000007">
    <property type="protein sequence ID" value="SDO91622.1"/>
    <property type="molecule type" value="Genomic_DNA"/>
</dbReference>
<evidence type="ECO:0000313" key="3">
    <source>
        <dbReference type="EMBL" id="SDO91622.1"/>
    </source>
</evidence>
<evidence type="ECO:0000259" key="2">
    <source>
        <dbReference type="Pfam" id="PF25873"/>
    </source>
</evidence>
<dbReference type="Gene3D" id="1.25.40.10">
    <property type="entry name" value="Tetratricopeptide repeat domain"/>
    <property type="match status" value="2"/>
</dbReference>
<dbReference type="Gene3D" id="3.40.50.300">
    <property type="entry name" value="P-loop containing nucleotide triphosphate hydrolases"/>
    <property type="match status" value="1"/>
</dbReference>
<dbReference type="Pfam" id="PF03704">
    <property type="entry name" value="BTAD"/>
    <property type="match status" value="1"/>
</dbReference>
<keyword evidence="4" id="KW-1185">Reference proteome</keyword>
<dbReference type="STRING" id="91360.SAMN05660330_01381"/>
<dbReference type="Proteomes" id="UP000199073">
    <property type="component" value="Unassembled WGS sequence"/>
</dbReference>
<dbReference type="Pfam" id="PF25873">
    <property type="entry name" value="WHD_MalT"/>
    <property type="match status" value="1"/>
</dbReference>
<dbReference type="InterPro" id="IPR005158">
    <property type="entry name" value="BTAD"/>
</dbReference>
<dbReference type="Gene3D" id="1.10.10.10">
    <property type="entry name" value="Winged helix-like DNA-binding domain superfamily/Winged helix DNA-binding domain"/>
    <property type="match status" value="1"/>
</dbReference>
<proteinExistence type="predicted"/>
<dbReference type="RefSeq" id="WP_143005451.1">
    <property type="nucleotide sequence ID" value="NZ_FNJI01000007.1"/>
</dbReference>
<dbReference type="InterPro" id="IPR059106">
    <property type="entry name" value="WHD_MalT"/>
</dbReference>
<feature type="domain" description="Bacterial transcriptional activator" evidence="1">
    <location>
        <begin position="952"/>
        <end position="1059"/>
    </location>
</feature>
<gene>
    <name evidence="3" type="ORF">SAMN05660330_01381</name>
</gene>
<protein>
    <submittedName>
        <fullName evidence="3">Transcriptional activator domain-containing protein</fullName>
    </submittedName>
</protein>
<dbReference type="InterPro" id="IPR036388">
    <property type="entry name" value="WH-like_DNA-bd_sf"/>
</dbReference>
<name>A0A1H0NFT5_9BACT</name>
<organism evidence="3 4">
    <name type="scientific">Desulforhopalus singaporensis</name>
    <dbReference type="NCBI Taxonomy" id="91360"/>
    <lineage>
        <taxon>Bacteria</taxon>
        <taxon>Pseudomonadati</taxon>
        <taxon>Thermodesulfobacteriota</taxon>
        <taxon>Desulfobulbia</taxon>
        <taxon>Desulfobulbales</taxon>
        <taxon>Desulfocapsaceae</taxon>
        <taxon>Desulforhopalus</taxon>
    </lineage>
</organism>
<evidence type="ECO:0000313" key="4">
    <source>
        <dbReference type="Proteomes" id="UP000199073"/>
    </source>
</evidence>
<dbReference type="PANTHER" id="PTHR35807:SF2">
    <property type="entry name" value="TRANSCRIPTIONAL ACTIVATOR DOMAIN"/>
    <property type="match status" value="1"/>
</dbReference>
<dbReference type="InterPro" id="IPR011990">
    <property type="entry name" value="TPR-like_helical_dom_sf"/>
</dbReference>
<dbReference type="PANTHER" id="PTHR35807">
    <property type="entry name" value="TRANSCRIPTIONAL REGULATOR REDD-RELATED"/>
    <property type="match status" value="1"/>
</dbReference>
<dbReference type="SUPFAM" id="SSF52540">
    <property type="entry name" value="P-loop containing nucleoside triphosphate hydrolases"/>
    <property type="match status" value="1"/>
</dbReference>
<reference evidence="3 4" key="1">
    <citation type="submission" date="2016-10" db="EMBL/GenBank/DDBJ databases">
        <authorList>
            <person name="de Groot N.N."/>
        </authorList>
    </citation>
    <scope>NUCLEOTIDE SEQUENCE [LARGE SCALE GENOMIC DNA]</scope>
    <source>
        <strain evidence="3 4">DSM 12130</strain>
    </source>
</reference>
<dbReference type="AlphaFoldDB" id="A0A1H0NFT5"/>
<dbReference type="InterPro" id="IPR051677">
    <property type="entry name" value="AfsR-DnrI-RedD_regulator"/>
</dbReference>
<feature type="domain" description="MalT-like winged helix" evidence="2">
    <location>
        <begin position="286"/>
        <end position="364"/>
    </location>
</feature>
<sequence length="1100" mass="126053">MCKTEYSLGRKVPSGKFWPPWINPEQSLIRSRLLQHKLPNNPYDKKLIYIEAQGGHGKTTLAAQFIANHNLLFAWYQVGPEDSDPFLLLSLLLRNLTTILDGFNAPDLQEIFNKGGAGLLDLDRCIEILFKNLNEYLKQDIYLVFDDLHLIQPGGLGHRFFEMLLDRSPPLVHFIFTTSHPVDIKCKTIRNDLANTYLGGDDLALDHREIKNLYREVFKTRISNQEAVTIRSLTSGWIMGVVILAGHQASGAQKLWQSGDINRQGSQQPLLTYRGSSDRMLDYFKKEIFARIPPYLHTTFIKLSFLHIVPASLAITISGDKDFDDLLISMSRDNSFIYRLDEHNRTFRFHHVFQEVLQQEGRARFLWREIETVFSLEADYWLRNNQIQRALTSHRNSNNWAAMEAILEEKGTELIACNRAYSVFALLQTIPENILFKHPWLLLFYGLGRRDHMEQTTLSFWSKACEMFIVSGDEPGELIALSQAIHYHFIISGNYAGGAKLLPRTEKLFEDNRQNLPHELVIMVARQLASGFCFFNSDMKKARHFIKLASRLAERLGIKNLIASTQFIHGCVHLFSGNRKKFLRKVELCFSLLNSPLVRETNRLATRMMHLCYLSMTGDDDNYGAHKLFIRENTHPEMVARTIGAPYLLIWESSLRFFKGEHLEGLELLETALATTAVAATSHMKSQVLQWQAFGLVLLNSSDSALTVINQANSLKNDTGGPFHRTFAKIITGAIQLRAGKYEQAAQNLERALTLAETISSTYLKLCALLNLSYLNYRTRSFDSARDYLKAGLCLMKSTGYNYCWTCEPVMLKQLLTAAVTADIEPVFAKELGRCHLKTAITGTGVSMPILTITMLDGFSVGIDGKKNLTSKDFTPFQRELLGLVVTAKSRRIQQEKIQLELWPDKAPDQARKSFDTLLTRLRKLISLHFEVPAKEYLVLKKGILYLNNYQIDALEFLEASRQGLSQSKNDNWWQAYNSFRKALNTWQSTLPEDTFQSEHALAFNDMLTDTLNEAMSVWAENLEKNDRIARAIEILERVHRINCLDERLTSILYRLYLEHNSPLRAKNLLEKYRGALIRAQYEKDEIEIFIKNLVLSFQE</sequence>